<sequence length="120" mass="13462">MTTHDKGQGAFSFFVSCLFLSLFFSFLSPLIPIPIYSCLYLWFFFGGAGARHFSFMSRDASDFANPSPSHFPWPLGAAAPSTFVHSPLLGCCFQHDRHLRRKTASRSLPHTLLLLVAFRS</sequence>
<keyword evidence="2" id="KW-1185">Reference proteome</keyword>
<proteinExistence type="predicted"/>
<reference evidence="1 2" key="1">
    <citation type="journal article" date="2018" name="Mol. Biol. Evol.">
        <title>Broad Genomic Sampling Reveals a Smut Pathogenic Ancestry of the Fungal Clade Ustilaginomycotina.</title>
        <authorList>
            <person name="Kijpornyongpan T."/>
            <person name="Mondo S.J."/>
            <person name="Barry K."/>
            <person name="Sandor L."/>
            <person name="Lee J."/>
            <person name="Lipzen A."/>
            <person name="Pangilinan J."/>
            <person name="LaButti K."/>
            <person name="Hainaut M."/>
            <person name="Henrissat B."/>
            <person name="Grigoriev I.V."/>
            <person name="Spatafora J.W."/>
            <person name="Aime M.C."/>
        </authorList>
    </citation>
    <scope>NUCLEOTIDE SEQUENCE [LARGE SCALE GENOMIC DNA]</scope>
    <source>
        <strain evidence="1 2">SA 807</strain>
    </source>
</reference>
<accession>A0ACD0NQ58</accession>
<protein>
    <submittedName>
        <fullName evidence="1">Uncharacterized protein</fullName>
    </submittedName>
</protein>
<evidence type="ECO:0000313" key="2">
    <source>
        <dbReference type="Proteomes" id="UP000245626"/>
    </source>
</evidence>
<gene>
    <name evidence="1" type="ORF">IE53DRAFT_225625</name>
</gene>
<dbReference type="Proteomes" id="UP000245626">
    <property type="component" value="Unassembled WGS sequence"/>
</dbReference>
<evidence type="ECO:0000313" key="1">
    <source>
        <dbReference type="EMBL" id="PWN47889.1"/>
    </source>
</evidence>
<dbReference type="EMBL" id="KZ820315">
    <property type="protein sequence ID" value="PWN47889.1"/>
    <property type="molecule type" value="Genomic_DNA"/>
</dbReference>
<organism evidence="1 2">
    <name type="scientific">Violaceomyces palustris</name>
    <dbReference type="NCBI Taxonomy" id="1673888"/>
    <lineage>
        <taxon>Eukaryota</taxon>
        <taxon>Fungi</taxon>
        <taxon>Dikarya</taxon>
        <taxon>Basidiomycota</taxon>
        <taxon>Ustilaginomycotina</taxon>
        <taxon>Ustilaginomycetes</taxon>
        <taxon>Violaceomycetales</taxon>
        <taxon>Violaceomycetaceae</taxon>
        <taxon>Violaceomyces</taxon>
    </lineage>
</organism>
<name>A0ACD0NQ58_9BASI</name>